<evidence type="ECO:0000313" key="2">
    <source>
        <dbReference type="Proteomes" id="UP000642488"/>
    </source>
</evidence>
<keyword evidence="2" id="KW-1185">Reference proteome</keyword>
<dbReference type="EMBL" id="JAEKPD010000005">
    <property type="protein sequence ID" value="MBJ3762326.1"/>
    <property type="molecule type" value="Genomic_DNA"/>
</dbReference>
<dbReference type="Proteomes" id="UP000642488">
    <property type="component" value="Unassembled WGS sequence"/>
</dbReference>
<name>A0A934IGD5_9RHOB</name>
<protein>
    <submittedName>
        <fullName evidence="1">Uncharacterized protein</fullName>
    </submittedName>
</protein>
<evidence type="ECO:0000313" key="1">
    <source>
        <dbReference type="EMBL" id="MBJ3762326.1"/>
    </source>
</evidence>
<gene>
    <name evidence="1" type="ORF">ILP92_06175</name>
</gene>
<organism evidence="1 2">
    <name type="scientific">Palleronia pontilimi</name>
    <dbReference type="NCBI Taxonomy" id="1964209"/>
    <lineage>
        <taxon>Bacteria</taxon>
        <taxon>Pseudomonadati</taxon>
        <taxon>Pseudomonadota</taxon>
        <taxon>Alphaproteobacteria</taxon>
        <taxon>Rhodobacterales</taxon>
        <taxon>Roseobacteraceae</taxon>
        <taxon>Palleronia</taxon>
    </lineage>
</organism>
<reference evidence="1" key="1">
    <citation type="submission" date="2020-12" db="EMBL/GenBank/DDBJ databases">
        <title>Bacterial taxonomy.</title>
        <authorList>
            <person name="Pan X."/>
        </authorList>
    </citation>
    <scope>NUCLEOTIDE SEQUENCE</scope>
    <source>
        <strain evidence="1">KCTC 52957</strain>
    </source>
</reference>
<comment type="caution">
    <text evidence="1">The sequence shown here is derived from an EMBL/GenBank/DDBJ whole genome shotgun (WGS) entry which is preliminary data.</text>
</comment>
<accession>A0A934IGD5</accession>
<sequence>MFDLLPDLALIFFFGTFLLFAASALVILVTGEPCGEVANSGCRTLP</sequence>
<dbReference type="AlphaFoldDB" id="A0A934IGD5"/>
<dbReference type="RefSeq" id="WP_198915492.1">
    <property type="nucleotide sequence ID" value="NZ_JAEKPD010000005.1"/>
</dbReference>
<proteinExistence type="predicted"/>